<reference evidence="1 2" key="1">
    <citation type="submission" date="2009-04" db="EMBL/GenBank/DDBJ databases">
        <authorList>
            <person name="Sebastian Y."/>
            <person name="Madupu R."/>
            <person name="Durkin A.S."/>
            <person name="Torralba M."/>
            <person name="Methe B."/>
            <person name="Sutton G.G."/>
            <person name="Strausberg R.L."/>
            <person name="Nelson K.E."/>
        </authorList>
    </citation>
    <scope>NUCLEOTIDE SEQUENCE [LARGE SCALE GENOMIC DNA]</scope>
    <source>
        <strain evidence="1 2">60-3</strain>
    </source>
</reference>
<dbReference type="Proteomes" id="UP000003303">
    <property type="component" value="Unassembled WGS sequence"/>
</dbReference>
<gene>
    <name evidence="1" type="ORF">PORUE0001_1325</name>
</gene>
<organism evidence="1 2">
    <name type="scientific">Porphyromonas uenonis 60-3</name>
    <dbReference type="NCBI Taxonomy" id="596327"/>
    <lineage>
        <taxon>Bacteria</taxon>
        <taxon>Pseudomonadati</taxon>
        <taxon>Bacteroidota</taxon>
        <taxon>Bacteroidia</taxon>
        <taxon>Bacteroidales</taxon>
        <taxon>Porphyromonadaceae</taxon>
        <taxon>Porphyromonas</taxon>
    </lineage>
</organism>
<dbReference type="EMBL" id="ACLR01000176">
    <property type="protein sequence ID" value="EEK16591.1"/>
    <property type="molecule type" value="Genomic_DNA"/>
</dbReference>
<comment type="caution">
    <text evidence="1">The sequence shown here is derived from an EMBL/GenBank/DDBJ whole genome shotgun (WGS) entry which is preliminary data.</text>
</comment>
<keyword evidence="2" id="KW-1185">Reference proteome</keyword>
<name>C2MCK9_9PORP</name>
<evidence type="ECO:0000313" key="1">
    <source>
        <dbReference type="EMBL" id="EEK16591.1"/>
    </source>
</evidence>
<proteinExistence type="predicted"/>
<sequence>MLLTIYNLPYKGSEKRDISPLRTPQLTSSALSNLTTLLV</sequence>
<accession>C2MCK9</accession>
<protein>
    <submittedName>
        <fullName evidence="1">Uncharacterized protein</fullName>
    </submittedName>
</protein>
<evidence type="ECO:0000313" key="2">
    <source>
        <dbReference type="Proteomes" id="UP000003303"/>
    </source>
</evidence>
<dbReference type="AlphaFoldDB" id="C2MCK9"/>